<reference evidence="2 3" key="1">
    <citation type="submission" date="2018-04" db="EMBL/GenBank/DDBJ databases">
        <title>Chitinophaga fuyangensis sp. nov., isolated from soil in a chemical factory.</title>
        <authorList>
            <person name="Chen K."/>
        </authorList>
    </citation>
    <scope>NUCLEOTIDE SEQUENCE [LARGE SCALE GENOMIC DNA]</scope>
    <source>
        <strain evidence="2 3">LY-1</strain>
    </source>
</reference>
<evidence type="ECO:0000313" key="2">
    <source>
        <dbReference type="EMBL" id="PUZ22863.1"/>
    </source>
</evidence>
<dbReference type="EMBL" id="QCYK01000003">
    <property type="protein sequence ID" value="PUZ22863.1"/>
    <property type="molecule type" value="Genomic_DNA"/>
</dbReference>
<gene>
    <name evidence="2" type="ORF">DCC81_20805</name>
</gene>
<feature type="chain" id="PRO_5015463286" description="DUF1571 domain-containing protein" evidence="1">
    <location>
        <begin position="24"/>
        <end position="252"/>
    </location>
</feature>
<evidence type="ECO:0008006" key="4">
    <source>
        <dbReference type="Google" id="ProtNLM"/>
    </source>
</evidence>
<feature type="signal peptide" evidence="1">
    <location>
        <begin position="1"/>
        <end position="23"/>
    </location>
</feature>
<evidence type="ECO:0000256" key="1">
    <source>
        <dbReference type="SAM" id="SignalP"/>
    </source>
</evidence>
<proteinExistence type="predicted"/>
<keyword evidence="1" id="KW-0732">Signal</keyword>
<dbReference type="AlphaFoldDB" id="A0A2T7BCN1"/>
<dbReference type="Proteomes" id="UP000244450">
    <property type="component" value="Unassembled WGS sequence"/>
</dbReference>
<comment type="caution">
    <text evidence="2">The sequence shown here is derived from an EMBL/GenBank/DDBJ whole genome shotgun (WGS) entry which is preliminary data.</text>
</comment>
<keyword evidence="3" id="KW-1185">Reference proteome</keyword>
<organism evidence="2 3">
    <name type="scientific">Chitinophaga parva</name>
    <dbReference type="NCBI Taxonomy" id="2169414"/>
    <lineage>
        <taxon>Bacteria</taxon>
        <taxon>Pseudomonadati</taxon>
        <taxon>Bacteroidota</taxon>
        <taxon>Chitinophagia</taxon>
        <taxon>Chitinophagales</taxon>
        <taxon>Chitinophagaceae</taxon>
        <taxon>Chitinophaga</taxon>
    </lineage>
</organism>
<sequence length="252" mass="28620">MRKLKKIVLVVLGILGLSIPVAGQVENDTTKLFQAMAELQSMYKDRYIGFDLKYKYTSEADPKTVLDSVQGKMSFYGARYCYQLENMEMLSNGTYNVVLFKDEKLMYVARASSLVASIDPVAQVREMIRRSGATGYSLEENNQEKKLHIHFVAGGPCRQMDIVVNKKEQRVVEIRYVVKTEMLTQSPETAAGKVDPAYGDYAVVTASFEHYRALTNDAVALDEHRYFFKEGEVLKTAPAYREYKIFRGSPNL</sequence>
<name>A0A2T7BCN1_9BACT</name>
<protein>
    <recommendedName>
        <fullName evidence="4">DUF1571 domain-containing protein</fullName>
    </recommendedName>
</protein>
<evidence type="ECO:0000313" key="3">
    <source>
        <dbReference type="Proteomes" id="UP000244450"/>
    </source>
</evidence>
<accession>A0A2T7BCN1</accession>